<dbReference type="KEGG" id="daur:Daura_27925"/>
<reference evidence="1" key="1">
    <citation type="submission" date="2021-04" db="EMBL/GenBank/DDBJ databases">
        <title>Dactylosporangium aurantiacum NRRL B-8018 full assembly.</title>
        <authorList>
            <person name="Hartkoorn R.C."/>
            <person name="Beaudoing E."/>
            <person name="Hot D."/>
        </authorList>
    </citation>
    <scope>NUCLEOTIDE SEQUENCE</scope>
    <source>
        <strain evidence="1">NRRL B-8018</strain>
    </source>
</reference>
<dbReference type="RefSeq" id="WP_156089634.1">
    <property type="nucleotide sequence ID" value="NZ_CP073767.1"/>
</dbReference>
<evidence type="ECO:0000313" key="1">
    <source>
        <dbReference type="EMBL" id="UWZ50647.1"/>
    </source>
</evidence>
<gene>
    <name evidence="1" type="ORF">Daura_27925</name>
</gene>
<proteinExistence type="predicted"/>
<keyword evidence="2" id="KW-1185">Reference proteome</keyword>
<protein>
    <submittedName>
        <fullName evidence="1">Uncharacterized protein</fullName>
    </submittedName>
</protein>
<dbReference type="OrthoDB" id="3296391at2"/>
<dbReference type="AlphaFoldDB" id="A0A9Q9IAX5"/>
<name>A0A9Q9IAX5_9ACTN</name>
<dbReference type="EMBL" id="CP073767">
    <property type="protein sequence ID" value="UWZ50647.1"/>
    <property type="molecule type" value="Genomic_DNA"/>
</dbReference>
<accession>A0A9Q9IAX5</accession>
<organism evidence="1 2">
    <name type="scientific">Dactylosporangium aurantiacum</name>
    <dbReference type="NCBI Taxonomy" id="35754"/>
    <lineage>
        <taxon>Bacteria</taxon>
        <taxon>Bacillati</taxon>
        <taxon>Actinomycetota</taxon>
        <taxon>Actinomycetes</taxon>
        <taxon>Micromonosporales</taxon>
        <taxon>Micromonosporaceae</taxon>
        <taxon>Dactylosporangium</taxon>
    </lineage>
</organism>
<sequence length="139" mass="15380">MSSIASIHVLQGPDVKAFAESGVAPEGRQLHDAFHWSGYFMLYLMLFLDEQGVPVSESRHDEELAGVEGLYFLLTTEHQQYLPRLDPASFDQAAFGEYLDEMGFADFDEAPVATRETLELLRGQLAALTGDEALLIDIG</sequence>
<dbReference type="Proteomes" id="UP001058003">
    <property type="component" value="Chromosome"/>
</dbReference>
<evidence type="ECO:0000313" key="2">
    <source>
        <dbReference type="Proteomes" id="UP001058003"/>
    </source>
</evidence>